<protein>
    <submittedName>
        <fullName evidence="1">Uncharacterized protein</fullName>
    </submittedName>
</protein>
<accession>A0A0P8WE17</accession>
<reference evidence="1 2" key="1">
    <citation type="submission" date="2015-09" db="EMBL/GenBank/DDBJ databases">
        <title>Genome sequence of Oxobacter pfennigii DSM 3222.</title>
        <authorList>
            <person name="Poehlein A."/>
            <person name="Bengelsdorf F.R."/>
            <person name="Schiel-Bengelsdorf B."/>
            <person name="Duerre P."/>
            <person name="Daniel R."/>
        </authorList>
    </citation>
    <scope>NUCLEOTIDE SEQUENCE [LARGE SCALE GENOMIC DNA]</scope>
    <source>
        <strain evidence="1 2">DSM 3222</strain>
    </source>
</reference>
<sequence length="410" mass="44690">MKKKITISICLLLVLVQVLIITPIYAGNLSEAKNITSSNEYQIRFSGVTDSKELANTPVATGKIFKEDGVTPVANATVQLYAWPSSDELEKLKEGDSFTRTPIGKTVSDKDGSYVLRIDPKADIEKSWSKFGSLDCEIVTLTDTGINSTSFSIMKADKEENKDKTKIIYPIDTAYADKFNGEVYNGIYADITLVPRPPKDSFQSNDMAPAYSESLEEIYPVAQWVNVGNILIGNSGYTEKFTFESGASCTIGVGFSLSGSYGSFSPSGTISRNSTSAVGFPLYSAPTARFMDTQFKFARWVCFPGDGTWYYLVRAHQFAGGAQTSRETTIPTGGIKSSYAAGSSYIKQTNTATTWSNGARLNALIGIDLSSRCGYSSTSKLEFHFNSTGYLYGETDYAPITNGRVWVKSS</sequence>
<comment type="caution">
    <text evidence="1">The sequence shown here is derived from an EMBL/GenBank/DDBJ whole genome shotgun (WGS) entry which is preliminary data.</text>
</comment>
<name>A0A0P8WE17_9CLOT</name>
<dbReference type="OrthoDB" id="3034172at2"/>
<organism evidence="1 2">
    <name type="scientific">Oxobacter pfennigii</name>
    <dbReference type="NCBI Taxonomy" id="36849"/>
    <lineage>
        <taxon>Bacteria</taxon>
        <taxon>Bacillati</taxon>
        <taxon>Bacillota</taxon>
        <taxon>Clostridia</taxon>
        <taxon>Eubacteriales</taxon>
        <taxon>Clostridiaceae</taxon>
        <taxon>Oxobacter</taxon>
    </lineage>
</organism>
<gene>
    <name evidence="1" type="ORF">OXPF_00170</name>
</gene>
<dbReference type="STRING" id="36849.OXPF_00170"/>
<keyword evidence="2" id="KW-1185">Reference proteome</keyword>
<dbReference type="RefSeq" id="WP_054873186.1">
    <property type="nucleotide sequence ID" value="NZ_LKET01000003.1"/>
</dbReference>
<proteinExistence type="predicted"/>
<dbReference type="Proteomes" id="UP000050326">
    <property type="component" value="Unassembled WGS sequence"/>
</dbReference>
<dbReference type="EMBL" id="LKET01000003">
    <property type="protein sequence ID" value="KPU46375.1"/>
    <property type="molecule type" value="Genomic_DNA"/>
</dbReference>
<dbReference type="AlphaFoldDB" id="A0A0P8WE17"/>
<evidence type="ECO:0000313" key="2">
    <source>
        <dbReference type="Proteomes" id="UP000050326"/>
    </source>
</evidence>
<evidence type="ECO:0000313" key="1">
    <source>
        <dbReference type="EMBL" id="KPU46375.1"/>
    </source>
</evidence>